<evidence type="ECO:0000313" key="12">
    <source>
        <dbReference type="EMBL" id="CAL4983443.1"/>
    </source>
</evidence>
<comment type="similarity">
    <text evidence="1">Belongs to the disease resistance NB-LRR family.</text>
</comment>
<protein>
    <recommendedName>
        <fullName evidence="14">Disease resistance protein RPM1</fullName>
    </recommendedName>
</protein>
<evidence type="ECO:0008006" key="14">
    <source>
        <dbReference type="Google" id="ProtNLM"/>
    </source>
</evidence>
<keyword evidence="2" id="KW-0433">Leucine-rich repeat</keyword>
<evidence type="ECO:0000256" key="4">
    <source>
        <dbReference type="ARBA" id="ARBA00022741"/>
    </source>
</evidence>
<keyword evidence="6" id="KW-0175">Coiled coil</keyword>
<keyword evidence="13" id="KW-1185">Reference proteome</keyword>
<evidence type="ECO:0000256" key="6">
    <source>
        <dbReference type="ARBA" id="ARBA00023054"/>
    </source>
</evidence>
<feature type="domain" description="Disease resistance protein winged helix" evidence="10">
    <location>
        <begin position="395"/>
        <end position="464"/>
    </location>
</feature>
<keyword evidence="3" id="KW-0677">Repeat</keyword>
<dbReference type="Pfam" id="PF18052">
    <property type="entry name" value="Rx_N"/>
    <property type="match status" value="1"/>
</dbReference>
<dbReference type="GO" id="GO:0009626">
    <property type="term" value="P:plant-type hypersensitive response"/>
    <property type="evidence" value="ECO:0007669"/>
    <property type="project" value="UniProtKB-ARBA"/>
</dbReference>
<evidence type="ECO:0000256" key="7">
    <source>
        <dbReference type="SAM" id="MobiDB-lite"/>
    </source>
</evidence>
<reference evidence="12" key="1">
    <citation type="submission" date="2024-10" db="EMBL/GenBank/DDBJ databases">
        <authorList>
            <person name="Ryan C."/>
        </authorList>
    </citation>
    <scope>NUCLEOTIDE SEQUENCE [LARGE SCALE GENOMIC DNA]</scope>
</reference>
<dbReference type="PRINTS" id="PR00364">
    <property type="entry name" value="DISEASERSIST"/>
</dbReference>
<dbReference type="GO" id="GO:0042742">
    <property type="term" value="P:defense response to bacterium"/>
    <property type="evidence" value="ECO:0007669"/>
    <property type="project" value="UniProtKB-ARBA"/>
</dbReference>
<evidence type="ECO:0000256" key="2">
    <source>
        <dbReference type="ARBA" id="ARBA00022614"/>
    </source>
</evidence>
<dbReference type="Proteomes" id="UP001497457">
    <property type="component" value="Chromosome 22rd"/>
</dbReference>
<accession>A0ABC9AN42</accession>
<dbReference type="InterPro" id="IPR036388">
    <property type="entry name" value="WH-like_DNA-bd_sf"/>
</dbReference>
<dbReference type="InterPro" id="IPR041118">
    <property type="entry name" value="Rx_N"/>
</dbReference>
<feature type="domain" description="Disease resistance R13L4/SHOC-2-like LRR" evidence="11">
    <location>
        <begin position="525"/>
        <end position="657"/>
    </location>
</feature>
<dbReference type="SUPFAM" id="SSF52540">
    <property type="entry name" value="P-loop containing nucleoside triphosphate hydrolases"/>
    <property type="match status" value="1"/>
</dbReference>
<evidence type="ECO:0000259" key="9">
    <source>
        <dbReference type="Pfam" id="PF18052"/>
    </source>
</evidence>
<dbReference type="InterPro" id="IPR032675">
    <property type="entry name" value="LRR_dom_sf"/>
</dbReference>
<evidence type="ECO:0000256" key="3">
    <source>
        <dbReference type="ARBA" id="ARBA00022737"/>
    </source>
</evidence>
<dbReference type="PANTHER" id="PTHR23155">
    <property type="entry name" value="DISEASE RESISTANCE PROTEIN RP"/>
    <property type="match status" value="1"/>
</dbReference>
<dbReference type="AlphaFoldDB" id="A0ABC9AN42"/>
<dbReference type="Pfam" id="PF00931">
    <property type="entry name" value="NB-ARC"/>
    <property type="match status" value="1"/>
</dbReference>
<dbReference type="Pfam" id="PF23598">
    <property type="entry name" value="LRR_14"/>
    <property type="match status" value="2"/>
</dbReference>
<evidence type="ECO:0000256" key="1">
    <source>
        <dbReference type="ARBA" id="ARBA00008894"/>
    </source>
</evidence>
<dbReference type="FunFam" id="1.10.10.10:FF:000322">
    <property type="entry name" value="Probable disease resistance protein At1g63360"/>
    <property type="match status" value="1"/>
</dbReference>
<dbReference type="GO" id="GO:0000166">
    <property type="term" value="F:nucleotide binding"/>
    <property type="evidence" value="ECO:0007669"/>
    <property type="project" value="UniProtKB-KW"/>
</dbReference>
<evidence type="ECO:0000259" key="8">
    <source>
        <dbReference type="Pfam" id="PF00931"/>
    </source>
</evidence>
<name>A0ABC9AN42_9POAL</name>
<dbReference type="Pfam" id="PF23559">
    <property type="entry name" value="WHD_DRP"/>
    <property type="match status" value="1"/>
</dbReference>
<organism evidence="12 13">
    <name type="scientific">Urochloa decumbens</name>
    <dbReference type="NCBI Taxonomy" id="240449"/>
    <lineage>
        <taxon>Eukaryota</taxon>
        <taxon>Viridiplantae</taxon>
        <taxon>Streptophyta</taxon>
        <taxon>Embryophyta</taxon>
        <taxon>Tracheophyta</taxon>
        <taxon>Spermatophyta</taxon>
        <taxon>Magnoliopsida</taxon>
        <taxon>Liliopsida</taxon>
        <taxon>Poales</taxon>
        <taxon>Poaceae</taxon>
        <taxon>PACMAD clade</taxon>
        <taxon>Panicoideae</taxon>
        <taxon>Panicodae</taxon>
        <taxon>Paniceae</taxon>
        <taxon>Melinidinae</taxon>
        <taxon>Urochloa</taxon>
    </lineage>
</organism>
<dbReference type="Gene3D" id="1.20.5.4130">
    <property type="match status" value="1"/>
</dbReference>
<dbReference type="SUPFAM" id="SSF52047">
    <property type="entry name" value="RNI-like"/>
    <property type="match status" value="1"/>
</dbReference>
<gene>
    <name evidence="12" type="ORF">URODEC1_LOCUS57047</name>
</gene>
<dbReference type="InterPro" id="IPR058922">
    <property type="entry name" value="WHD_DRP"/>
</dbReference>
<evidence type="ECO:0000259" key="10">
    <source>
        <dbReference type="Pfam" id="PF23559"/>
    </source>
</evidence>
<dbReference type="Gene3D" id="3.40.50.300">
    <property type="entry name" value="P-loop containing nucleotide triphosphate hydrolases"/>
    <property type="match status" value="1"/>
</dbReference>
<keyword evidence="5" id="KW-0611">Plant defense</keyword>
<sequence length="928" mass="104657">MDLVAGASKFAVNNLGSFLAPEYTLIRGARDDIQYITDELSSMQAFLNRLKRAGHNDEQQEDWMNQVRGVAEDIEDYVDYVRLRLGREPRGHGTVMRVRRAWYLFTTLYARHCIATEIRNLKVRAQHVSERRTRYGVENLPRAGRRRRGGNGSSSGGRHNTPKDCPAAPLKLVSNKAPVGLEDAMQMLESWFLEMEYTNSSVSFLAITGVGGIGKTTLAMALYHKFGDRYLFLIDDIWSVSALEQIRDSLAKTQMGGTIVVTTKFKSVAEACRRQQGYVFEHMPLHEGNTYSMFLEIICSAAYNLCPTRPINGWIIRKTCGGLPLAIVLVAGLVASKLKSDPQFNIDNHLAQMAEDIGEALRDNFTAEGIMAHILNHCCNDLTAEQKTCLLYMSMFPKGCLISRQRLIRRWIAERFIIKKHGKTTEEVAEDLFNELIFRNLIQPITYNSNGKVKRCIIHGMVLEYIVSKSRDENFVAVVGGHWQMSFPRDDRNLGVNMKMKVRWLSIQNSYRQEKETVARMKPSHVRSVMLLGSFQALSSTLVRFQILEVLDLEDCKDLSIKHLKKVCEMRQLKYLNLRRTDINGIPDNIGNLEYLEVLDIRETNVRELPGTVENLQRMVHLLAGDKIKRIGLRLTAGITKMMTLQTLSGVEISGRSVTSSADGRNGCCYQWRYGCKVSTGFYEELEVVMTLENLINLKKLTIYKLGRFDYCEEMLVSVIEHLSYCSLKFLEIFDDFGFHDGALNASQAPPEHLQTLGLLGLLFQLPKWIARLHNLEKLTLSLTSLTTDALVVLAQLPELFSLIFSLDAAKGNPSVIKIMHNNTLKSGGMIFVPAGGFTKLKLLRFVAPLLPPLSFLEGSMPELMRIELRFRMVGAVYGLENLASIQQVVLTVNSQAPRAARAKASEIKELASMMVNAPIVVIDEYSA</sequence>
<evidence type="ECO:0000256" key="5">
    <source>
        <dbReference type="ARBA" id="ARBA00022821"/>
    </source>
</evidence>
<evidence type="ECO:0000313" key="13">
    <source>
        <dbReference type="Proteomes" id="UP001497457"/>
    </source>
</evidence>
<evidence type="ECO:0000259" key="11">
    <source>
        <dbReference type="Pfam" id="PF23598"/>
    </source>
</evidence>
<dbReference type="InterPro" id="IPR027417">
    <property type="entry name" value="P-loop_NTPase"/>
</dbReference>
<dbReference type="InterPro" id="IPR044974">
    <property type="entry name" value="Disease_R_plants"/>
</dbReference>
<keyword evidence="4" id="KW-0547">Nucleotide-binding</keyword>
<dbReference type="InterPro" id="IPR055414">
    <property type="entry name" value="LRR_R13L4/SHOC2-like"/>
</dbReference>
<dbReference type="InterPro" id="IPR002182">
    <property type="entry name" value="NB-ARC"/>
</dbReference>
<dbReference type="PANTHER" id="PTHR23155:SF934">
    <property type="entry name" value="OS11G0604900 PROTEIN"/>
    <property type="match status" value="1"/>
</dbReference>
<dbReference type="EMBL" id="OZ075132">
    <property type="protein sequence ID" value="CAL4983443.1"/>
    <property type="molecule type" value="Genomic_DNA"/>
</dbReference>
<dbReference type="InterPro" id="IPR038005">
    <property type="entry name" value="RX-like_CC"/>
</dbReference>
<dbReference type="Gene3D" id="3.80.10.10">
    <property type="entry name" value="Ribonuclease Inhibitor"/>
    <property type="match status" value="1"/>
</dbReference>
<feature type="domain" description="NB-ARC" evidence="8">
    <location>
        <begin position="228"/>
        <end position="297"/>
    </location>
</feature>
<dbReference type="GO" id="GO:0002758">
    <property type="term" value="P:innate immune response-activating signaling pathway"/>
    <property type="evidence" value="ECO:0007669"/>
    <property type="project" value="UniProtKB-ARBA"/>
</dbReference>
<proteinExistence type="inferred from homology"/>
<feature type="domain" description="Disease resistance R13L4/SHOC-2-like LRR" evidence="11">
    <location>
        <begin position="686"/>
        <end position="919"/>
    </location>
</feature>
<feature type="region of interest" description="Disordered" evidence="7">
    <location>
        <begin position="135"/>
        <end position="168"/>
    </location>
</feature>
<dbReference type="CDD" id="cd14798">
    <property type="entry name" value="RX-CC_like"/>
    <property type="match status" value="1"/>
</dbReference>
<dbReference type="Gene3D" id="1.10.10.10">
    <property type="entry name" value="Winged helix-like DNA-binding domain superfamily/Winged helix DNA-binding domain"/>
    <property type="match status" value="1"/>
</dbReference>
<feature type="domain" description="Disease resistance N-terminal" evidence="9">
    <location>
        <begin position="9"/>
        <end position="91"/>
    </location>
</feature>